<dbReference type="InterPro" id="IPR044005">
    <property type="entry name" value="DZR_2"/>
</dbReference>
<dbReference type="EMBL" id="CP070506">
    <property type="protein sequence ID" value="QSB39352.1"/>
    <property type="molecule type" value="Genomic_DNA"/>
</dbReference>
<keyword evidence="4" id="KW-1185">Reference proteome</keyword>
<dbReference type="PANTHER" id="PTHR47505">
    <property type="entry name" value="DNA UTILIZATION PROTEIN YHGH"/>
    <property type="match status" value="1"/>
</dbReference>
<dbReference type="CDD" id="cd06223">
    <property type="entry name" value="PRTases_typeI"/>
    <property type="match status" value="1"/>
</dbReference>
<gene>
    <name evidence="3" type="ORF">JTY93_24900</name>
</gene>
<evidence type="ECO:0000259" key="2">
    <source>
        <dbReference type="Pfam" id="PF18912"/>
    </source>
</evidence>
<comment type="similarity">
    <text evidence="1">Belongs to the ComF/GntX family.</text>
</comment>
<evidence type="ECO:0000313" key="4">
    <source>
        <dbReference type="Proteomes" id="UP000663249"/>
    </source>
</evidence>
<protein>
    <submittedName>
        <fullName evidence="3">ComF family protein</fullName>
    </submittedName>
</protein>
<dbReference type="SUPFAM" id="SSF53271">
    <property type="entry name" value="PRTase-like"/>
    <property type="match status" value="1"/>
</dbReference>
<accession>A0ABX7JY33</accession>
<proteinExistence type="inferred from homology"/>
<dbReference type="InterPro" id="IPR029057">
    <property type="entry name" value="PRTase-like"/>
</dbReference>
<reference evidence="3 4" key="1">
    <citation type="submission" date="2021-02" db="EMBL/GenBank/DDBJ databases">
        <title>Genomic and phenotypic characterization of Pseudomonas hygromyciniae, a novel bacterial species discovered from a commercially purchased antibiotic vial.</title>
        <authorList>
            <person name="Turner T.L."/>
            <person name="Mitra S.D."/>
            <person name="Kochan T.J."/>
            <person name="Pincus N.B."/>
            <person name="Lebrun-Corbin M."/>
            <person name="Cheung B."/>
            <person name="Gatesy S.W."/>
            <person name="Afzal T."/>
            <person name="Ozer E.A."/>
            <person name="Hauser A.R."/>
        </authorList>
    </citation>
    <scope>NUCLEOTIDE SEQUENCE [LARGE SCALE GENOMIC DNA]</scope>
    <source>
        <strain evidence="3 4">SDM007</strain>
    </source>
</reference>
<sequence>MHCQPDYKHKVYIWLKNNQACLICDEPTDSPSTVCNVCEIELPWLTDCCQVCALPLPMSGLVCGQCQQSPPAFKQVAAPWTYSFPVDSLINRFKHQAKWPLGHLLASLLGQCLQDRFDNAELARPDRLLAVPMAAKRLRQRGYNQAAMLARWLSRDLDLPVDEQLLLRPHDTIAQQQLDARQRQRNLLKAFALAPGAQVQGQHLALVDDVLTTGATAHSLARLLIDAGARQVDVYCLARTPKPGT</sequence>
<organism evidence="3 4">
    <name type="scientific">Pseudomonas hygromyciniae</name>
    <dbReference type="NCBI Taxonomy" id="2812000"/>
    <lineage>
        <taxon>Bacteria</taxon>
        <taxon>Pseudomonadati</taxon>
        <taxon>Pseudomonadota</taxon>
        <taxon>Gammaproteobacteria</taxon>
        <taxon>Pseudomonadales</taxon>
        <taxon>Pseudomonadaceae</taxon>
        <taxon>Pseudomonas</taxon>
    </lineage>
</organism>
<dbReference type="Proteomes" id="UP000663249">
    <property type="component" value="Chromosome"/>
</dbReference>
<dbReference type="InterPro" id="IPR051910">
    <property type="entry name" value="ComF/GntX_DNA_util-trans"/>
</dbReference>
<dbReference type="Pfam" id="PF18912">
    <property type="entry name" value="DZR_2"/>
    <property type="match status" value="1"/>
</dbReference>
<dbReference type="PANTHER" id="PTHR47505:SF1">
    <property type="entry name" value="DNA UTILIZATION PROTEIN YHGH"/>
    <property type="match status" value="1"/>
</dbReference>
<evidence type="ECO:0000313" key="3">
    <source>
        <dbReference type="EMBL" id="QSB39352.1"/>
    </source>
</evidence>
<name>A0ABX7JY33_9PSED</name>
<evidence type="ECO:0000256" key="1">
    <source>
        <dbReference type="ARBA" id="ARBA00008007"/>
    </source>
</evidence>
<feature type="domain" description="Double zinc ribbon" evidence="2">
    <location>
        <begin position="20"/>
        <end position="67"/>
    </location>
</feature>
<dbReference type="RefSeq" id="WP_205479884.1">
    <property type="nucleotide sequence ID" value="NZ_CP070506.1"/>
</dbReference>
<dbReference type="InterPro" id="IPR000836">
    <property type="entry name" value="PRTase_dom"/>
</dbReference>
<dbReference type="Gene3D" id="3.40.50.2020">
    <property type="match status" value="1"/>
</dbReference>